<evidence type="ECO:0000256" key="3">
    <source>
        <dbReference type="ARBA" id="ARBA00023172"/>
    </source>
</evidence>
<dbReference type="Gene3D" id="1.10.443.10">
    <property type="entry name" value="Intergrase catalytic core"/>
    <property type="match status" value="1"/>
</dbReference>
<evidence type="ECO:0000313" key="7">
    <source>
        <dbReference type="EMBL" id="MCC2127235.1"/>
    </source>
</evidence>
<dbReference type="GO" id="GO:0006310">
    <property type="term" value="P:DNA recombination"/>
    <property type="evidence" value="ECO:0007669"/>
    <property type="project" value="UniProtKB-KW"/>
</dbReference>
<evidence type="ECO:0000256" key="1">
    <source>
        <dbReference type="ARBA" id="ARBA00008857"/>
    </source>
</evidence>
<organism evidence="7 8">
    <name type="scientific">Hominiventricola filiformis</name>
    <dbReference type="NCBI Taxonomy" id="2885352"/>
    <lineage>
        <taxon>Bacteria</taxon>
        <taxon>Bacillati</taxon>
        <taxon>Bacillota</taxon>
        <taxon>Clostridia</taxon>
        <taxon>Lachnospirales</taxon>
        <taxon>Lachnospiraceae</taxon>
        <taxon>Hominiventricola</taxon>
    </lineage>
</organism>
<dbReference type="InterPro" id="IPR044068">
    <property type="entry name" value="CB"/>
</dbReference>
<dbReference type="AlphaFoldDB" id="A0AAE3DCF5"/>
<dbReference type="EMBL" id="JAJEPS010000017">
    <property type="protein sequence ID" value="MCC2127235.1"/>
    <property type="molecule type" value="Genomic_DNA"/>
</dbReference>
<dbReference type="PROSITE" id="PS51900">
    <property type="entry name" value="CB"/>
    <property type="match status" value="1"/>
</dbReference>
<dbReference type="InterPro" id="IPR013762">
    <property type="entry name" value="Integrase-like_cat_sf"/>
</dbReference>
<dbReference type="PROSITE" id="PS51898">
    <property type="entry name" value="TYR_RECOMBINASE"/>
    <property type="match status" value="1"/>
</dbReference>
<feature type="domain" description="Core-binding (CB)" evidence="6">
    <location>
        <begin position="333"/>
        <end position="419"/>
    </location>
</feature>
<dbReference type="InterPro" id="IPR010998">
    <property type="entry name" value="Integrase_recombinase_N"/>
</dbReference>
<reference evidence="7 8" key="1">
    <citation type="submission" date="2021-10" db="EMBL/GenBank/DDBJ databases">
        <title>Anaerobic single-cell dispensing facilitates the cultivation of human gut bacteria.</title>
        <authorList>
            <person name="Afrizal A."/>
        </authorList>
    </citation>
    <scope>NUCLEOTIDE SEQUENCE [LARGE SCALE GENOMIC DNA]</scope>
    <source>
        <strain evidence="7 8">CLA-AA-H276</strain>
    </source>
</reference>
<dbReference type="InterPro" id="IPR050090">
    <property type="entry name" value="Tyrosine_recombinase_XerCD"/>
</dbReference>
<dbReference type="GO" id="GO:0003677">
    <property type="term" value="F:DNA binding"/>
    <property type="evidence" value="ECO:0007669"/>
    <property type="project" value="UniProtKB-UniRule"/>
</dbReference>
<dbReference type="Gene3D" id="1.10.150.130">
    <property type="match status" value="1"/>
</dbReference>
<evidence type="ECO:0000256" key="2">
    <source>
        <dbReference type="ARBA" id="ARBA00023125"/>
    </source>
</evidence>
<gene>
    <name evidence="7" type="ORF">LKD36_13765</name>
</gene>
<keyword evidence="8" id="KW-1185">Reference proteome</keyword>
<dbReference type="PANTHER" id="PTHR30349">
    <property type="entry name" value="PHAGE INTEGRASE-RELATED"/>
    <property type="match status" value="1"/>
</dbReference>
<keyword evidence="3" id="KW-0233">DNA recombination</keyword>
<evidence type="ECO:0000256" key="4">
    <source>
        <dbReference type="PROSITE-ProRule" id="PRU01248"/>
    </source>
</evidence>
<accession>A0AAE3DCF5</accession>
<evidence type="ECO:0000259" key="5">
    <source>
        <dbReference type="PROSITE" id="PS51898"/>
    </source>
</evidence>
<evidence type="ECO:0000313" key="8">
    <source>
        <dbReference type="Proteomes" id="UP001198220"/>
    </source>
</evidence>
<feature type="domain" description="Tyr recombinase" evidence="5">
    <location>
        <begin position="442"/>
        <end position="626"/>
    </location>
</feature>
<dbReference type="RefSeq" id="WP_308459935.1">
    <property type="nucleotide sequence ID" value="NZ_JAJEPS010000017.1"/>
</dbReference>
<dbReference type="GO" id="GO:0015074">
    <property type="term" value="P:DNA integration"/>
    <property type="evidence" value="ECO:0007669"/>
    <property type="project" value="InterPro"/>
</dbReference>
<dbReference type="Proteomes" id="UP001198220">
    <property type="component" value="Unassembled WGS sequence"/>
</dbReference>
<keyword evidence="2 4" id="KW-0238">DNA-binding</keyword>
<dbReference type="SUPFAM" id="SSF56349">
    <property type="entry name" value="DNA breaking-rejoining enzymes"/>
    <property type="match status" value="1"/>
</dbReference>
<dbReference type="InterPro" id="IPR011010">
    <property type="entry name" value="DNA_brk_join_enz"/>
</dbReference>
<comment type="similarity">
    <text evidence="1">Belongs to the 'phage' integrase family.</text>
</comment>
<dbReference type="CDD" id="cd00397">
    <property type="entry name" value="DNA_BRE_C"/>
    <property type="match status" value="1"/>
</dbReference>
<dbReference type="PANTHER" id="PTHR30349:SF41">
    <property type="entry name" value="INTEGRASE_RECOMBINASE PROTEIN MJ0367-RELATED"/>
    <property type="match status" value="1"/>
</dbReference>
<protein>
    <submittedName>
        <fullName evidence="7">Tyrosine-type recombinase/integrase</fullName>
    </submittedName>
</protein>
<proteinExistence type="inferred from homology"/>
<comment type="caution">
    <text evidence="7">The sequence shown here is derived from an EMBL/GenBank/DDBJ whole genome shotgun (WGS) entry which is preliminary data.</text>
</comment>
<name>A0AAE3DCF5_9FIRM</name>
<sequence length="631" mass="74534">MAQLKILNLHNNLYEEMSGSPSVLGKKRDYIYSFLTERGIVSLSDVSTDTLTAFIKSVRRDFYFDQKKIFSYKGDLETVYFNFMKLEGHPLTQIPLPENTNPPKLKKALIFLMASGIMDLSEISAMIRKDYEAYLLESVPAKANEYLKTLDILKLFDLRKQPFIDGISYENQLLYLGYYKDPQIAQRFYYTQTKKFLYFDFSLPAPLTLKKQIFLILKEDLSHAGERTMHYMMQHYITPLHYLYDFCVQEKITDLKQVRKEQIQSFEQYLTDHMDSIYKGASTAMYRARKFLFLADKKPDFTASAWFIEHFDLSRRANPTRNVEAFYFDDMSAENGIYFKHYMRYLLVLSPKYSLQGLLEKYYSAKEFIRFLENRNGSLSEISYPDIESYINWKDASNCSPVTYNNALTRLSFFLTCLHTREHLLVPSFPFEHFYKKAYYLHHDRSVPESIIDRIFTVLPDFPETIGLIFLTLYSTGLRINEVCSLRKDALFIRNGTHWLSVYQYKLKTDKEIPIPSELFRLLNRHIEEQQNPAEFIFTAIQRKDRPYQASTFVKQFKATLLLYDQTQDIVFRTHDFRHTVATDLYFSGAGLQTTRAFLGHSRDDMTKQYIDHLPGHIDKLQEQYFEENDS</sequence>
<evidence type="ECO:0000259" key="6">
    <source>
        <dbReference type="PROSITE" id="PS51900"/>
    </source>
</evidence>
<dbReference type="InterPro" id="IPR002104">
    <property type="entry name" value="Integrase_catalytic"/>
</dbReference>
<dbReference type="Pfam" id="PF00589">
    <property type="entry name" value="Phage_integrase"/>
    <property type="match status" value="1"/>
</dbReference>